<evidence type="ECO:0000313" key="2">
    <source>
        <dbReference type="Proteomes" id="UP000199455"/>
    </source>
</evidence>
<gene>
    <name evidence="1" type="ORF">SAMN04488024_10778</name>
</gene>
<dbReference type="AlphaFoldDB" id="A0A1G6WP04"/>
<dbReference type="RefSeq" id="WP_090770250.1">
    <property type="nucleotide sequence ID" value="NZ_FMZH01000007.1"/>
</dbReference>
<name>A0A1G6WP04_9SPHI</name>
<dbReference type="Proteomes" id="UP000199455">
    <property type="component" value="Unassembled WGS sequence"/>
</dbReference>
<evidence type="ECO:0000313" key="1">
    <source>
        <dbReference type="EMBL" id="SDD67541.1"/>
    </source>
</evidence>
<proteinExistence type="predicted"/>
<accession>A0A1G6WP04</accession>
<dbReference type="STRING" id="390242.SAMN04488024_10778"/>
<organism evidence="1 2">
    <name type="scientific">Pedobacter soli</name>
    <dbReference type="NCBI Taxonomy" id="390242"/>
    <lineage>
        <taxon>Bacteria</taxon>
        <taxon>Pseudomonadati</taxon>
        <taxon>Bacteroidota</taxon>
        <taxon>Sphingobacteriia</taxon>
        <taxon>Sphingobacteriales</taxon>
        <taxon>Sphingobacteriaceae</taxon>
        <taxon>Pedobacter</taxon>
    </lineage>
</organism>
<reference evidence="2" key="1">
    <citation type="submission" date="2016-10" db="EMBL/GenBank/DDBJ databases">
        <authorList>
            <person name="Varghese N."/>
            <person name="Submissions S."/>
        </authorList>
    </citation>
    <scope>NUCLEOTIDE SEQUENCE [LARGE SCALE GENOMIC DNA]</scope>
    <source>
        <strain evidence="2">DSM 18609</strain>
    </source>
</reference>
<protein>
    <submittedName>
        <fullName evidence="1">Uncharacterized protein</fullName>
    </submittedName>
</protein>
<sequence>MRDFSIDLQAEKIYSAKTKTYFSEVIKSYYSESYRSAIVMLYSITIADLLFKLEELKDLYDDDSAKAILREIEIAKENPKSLSEWESLLVEKINKQTNLFAPEDFVHIKTLREHRHLCAHPVMTEHYELYQPNRETVRAHIRNMLEGVLVKPAILSKKVLDSLLEDLADKKRLLNNDQKLENFLGDRYLKRFNLKVKLSVFRSLWKIIFKLNDVKSDQNRNILYRTLSHLLKIDYNNYLLAIEAEKDYYSDIAEEQFYLAATLFNRNPSIYLKLSDTFKTLFHSYTQRNANMDAFCVFLSADVKEHMDKILDMNTGWESPYEYTTIHTETISEVVGIGVLHHHRDEAFGFLIEMFSYSNQYAQADDRYDQLIKPNLDKFTQAELILILKKMNSNNQISGRRKGSITKQEVSDVLKMRFNIEDQS</sequence>
<keyword evidence="2" id="KW-1185">Reference proteome</keyword>
<dbReference type="EMBL" id="FMZH01000007">
    <property type="protein sequence ID" value="SDD67541.1"/>
    <property type="molecule type" value="Genomic_DNA"/>
</dbReference>